<evidence type="ECO:0008006" key="4">
    <source>
        <dbReference type="Google" id="ProtNLM"/>
    </source>
</evidence>
<name>Q2IP81_ANADE</name>
<gene>
    <name evidence="2" type="ordered locus">Adeh_0839</name>
</gene>
<sequence>MRPARLRALPALMLLLAGCGPLATATLEVPEIRLTLPAQRFPAYAGGGVGDCGPGCLSTDLRYDLGAEVDALSDPSVDAELWLDEVDLALAAGSGTDLRGLASVVLSVYPPAGGAPVTVASYQRPSGAAPTAVQVQGAPGVDLARYLDGGVLRVRAELTYDAPTPTFAADVTARFRLEMELDASRLL</sequence>
<dbReference type="RefSeq" id="WP_011419897.1">
    <property type="nucleotide sequence ID" value="NC_007760.1"/>
</dbReference>
<dbReference type="HOGENOM" id="CLU_1444883_0_0_7"/>
<protein>
    <recommendedName>
        <fullName evidence="4">Lipoprotein</fullName>
    </recommendedName>
</protein>
<evidence type="ECO:0000313" key="2">
    <source>
        <dbReference type="EMBL" id="ABC80614.1"/>
    </source>
</evidence>
<keyword evidence="1" id="KW-0732">Signal</keyword>
<dbReference type="KEGG" id="ade:Adeh_0839"/>
<dbReference type="PROSITE" id="PS51257">
    <property type="entry name" value="PROKAR_LIPOPROTEIN"/>
    <property type="match status" value="1"/>
</dbReference>
<dbReference type="EMBL" id="CP000251">
    <property type="protein sequence ID" value="ABC80614.1"/>
    <property type="molecule type" value="Genomic_DNA"/>
</dbReference>
<dbReference type="AlphaFoldDB" id="Q2IP81"/>
<dbReference type="STRING" id="290397.Adeh_0839"/>
<feature type="chain" id="PRO_5004210405" description="Lipoprotein" evidence="1">
    <location>
        <begin position="26"/>
        <end position="187"/>
    </location>
</feature>
<evidence type="ECO:0000256" key="1">
    <source>
        <dbReference type="SAM" id="SignalP"/>
    </source>
</evidence>
<accession>Q2IP81</accession>
<organism evidence="2 3">
    <name type="scientific">Anaeromyxobacter dehalogenans (strain 2CP-C)</name>
    <dbReference type="NCBI Taxonomy" id="290397"/>
    <lineage>
        <taxon>Bacteria</taxon>
        <taxon>Pseudomonadati</taxon>
        <taxon>Myxococcota</taxon>
        <taxon>Myxococcia</taxon>
        <taxon>Myxococcales</taxon>
        <taxon>Cystobacterineae</taxon>
        <taxon>Anaeromyxobacteraceae</taxon>
        <taxon>Anaeromyxobacter</taxon>
    </lineage>
</organism>
<feature type="signal peptide" evidence="1">
    <location>
        <begin position="1"/>
        <end position="25"/>
    </location>
</feature>
<proteinExistence type="predicted"/>
<evidence type="ECO:0000313" key="3">
    <source>
        <dbReference type="Proteomes" id="UP000001935"/>
    </source>
</evidence>
<reference evidence="2 3" key="1">
    <citation type="submission" date="2006-01" db="EMBL/GenBank/DDBJ databases">
        <title>Complete sequence of Anaeromyxobacter dehalogenans 2CP-C.</title>
        <authorList>
            <consortium name="US DOE Joint Genome Institute"/>
            <person name="Copeland A."/>
            <person name="Lucas S."/>
            <person name="Lapidus A."/>
            <person name="Barry K."/>
            <person name="Detter J.C."/>
            <person name="Glavina T."/>
            <person name="Hammon N."/>
            <person name="Israni S."/>
            <person name="Pitluck S."/>
            <person name="Brettin T."/>
            <person name="Bruce D."/>
            <person name="Han C."/>
            <person name="Tapia R."/>
            <person name="Gilna P."/>
            <person name="Kiss H."/>
            <person name="Schmutz J."/>
            <person name="Larimer F."/>
            <person name="Land M."/>
            <person name="Kyrpides N."/>
            <person name="Anderson I."/>
            <person name="Sanford R.A."/>
            <person name="Ritalahti K.M."/>
            <person name="Thomas H.S."/>
            <person name="Kirby J.R."/>
            <person name="Zhulin I.B."/>
            <person name="Loeffler F.E."/>
            <person name="Richardson P."/>
        </authorList>
    </citation>
    <scope>NUCLEOTIDE SEQUENCE [LARGE SCALE GENOMIC DNA]</scope>
    <source>
        <strain evidence="2 3">2CP-C</strain>
    </source>
</reference>
<dbReference type="Proteomes" id="UP000001935">
    <property type="component" value="Chromosome"/>
</dbReference>
<dbReference type="OrthoDB" id="9927400at2"/>